<sequence>MNGDIGGKRCTINKDVTCISDSGIVALGGVPTLASEDDDQDMSLLELDATPMPMPRPTKLLHKASTCGSFDSMMFRQIEVPISPRTARNLAEIEYDWLAALLERIFLITFLFIFVLTSIGINLIGFFYWWMAPDTVRV</sequence>
<dbReference type="GO" id="GO:0006811">
    <property type="term" value="P:monoatomic ion transport"/>
    <property type="evidence" value="ECO:0007669"/>
    <property type="project" value="InterPro"/>
</dbReference>
<keyword evidence="1" id="KW-1133">Transmembrane helix</keyword>
<dbReference type="AlphaFoldDB" id="A0A8R1IIJ3"/>
<reference evidence="3" key="1">
    <citation type="submission" date="2010-08" db="EMBL/GenBank/DDBJ databases">
        <authorList>
            <consortium name="Caenorhabditis japonica Sequencing Consortium"/>
            <person name="Wilson R.K."/>
        </authorList>
    </citation>
    <scope>NUCLEOTIDE SEQUENCE [LARGE SCALE GENOMIC DNA]</scope>
    <source>
        <strain evidence="3">DF5081</strain>
    </source>
</reference>
<protein>
    <submittedName>
        <fullName evidence="2">Uncharacterized protein</fullName>
    </submittedName>
</protein>
<proteinExistence type="predicted"/>
<dbReference type="EnsemblMetazoa" id="CJA34583.1">
    <property type="protein sequence ID" value="CJA34583.1"/>
    <property type="gene ID" value="WBGene00210430"/>
</dbReference>
<reference evidence="2" key="2">
    <citation type="submission" date="2022-06" db="UniProtKB">
        <authorList>
            <consortium name="EnsemblMetazoa"/>
        </authorList>
    </citation>
    <scope>IDENTIFICATION</scope>
    <source>
        <strain evidence="2">DF5081</strain>
    </source>
</reference>
<dbReference type="Proteomes" id="UP000005237">
    <property type="component" value="Unassembled WGS sequence"/>
</dbReference>
<accession>A0A8R1IIJ3</accession>
<dbReference type="GO" id="GO:0016020">
    <property type="term" value="C:membrane"/>
    <property type="evidence" value="ECO:0007669"/>
    <property type="project" value="InterPro"/>
</dbReference>
<dbReference type="InterPro" id="IPR036719">
    <property type="entry name" value="Neuro-gated_channel_TM_sf"/>
</dbReference>
<name>A0A8R1IIJ3_CAEJA</name>
<keyword evidence="1" id="KW-0812">Transmembrane</keyword>
<dbReference type="SUPFAM" id="SSF90112">
    <property type="entry name" value="Neurotransmitter-gated ion-channel transmembrane pore"/>
    <property type="match status" value="1"/>
</dbReference>
<evidence type="ECO:0000313" key="2">
    <source>
        <dbReference type="EnsemblMetazoa" id="CJA34583.1"/>
    </source>
</evidence>
<keyword evidence="1" id="KW-0472">Membrane</keyword>
<feature type="transmembrane region" description="Helical" evidence="1">
    <location>
        <begin position="105"/>
        <end position="130"/>
    </location>
</feature>
<evidence type="ECO:0000256" key="1">
    <source>
        <dbReference type="SAM" id="Phobius"/>
    </source>
</evidence>
<organism evidence="2 3">
    <name type="scientific">Caenorhabditis japonica</name>
    <dbReference type="NCBI Taxonomy" id="281687"/>
    <lineage>
        <taxon>Eukaryota</taxon>
        <taxon>Metazoa</taxon>
        <taxon>Ecdysozoa</taxon>
        <taxon>Nematoda</taxon>
        <taxon>Chromadorea</taxon>
        <taxon>Rhabditida</taxon>
        <taxon>Rhabditina</taxon>
        <taxon>Rhabditomorpha</taxon>
        <taxon>Rhabditoidea</taxon>
        <taxon>Rhabditidae</taxon>
        <taxon>Peloderinae</taxon>
        <taxon>Caenorhabditis</taxon>
    </lineage>
</organism>
<keyword evidence="3" id="KW-1185">Reference proteome</keyword>
<evidence type="ECO:0000313" key="3">
    <source>
        <dbReference type="Proteomes" id="UP000005237"/>
    </source>
</evidence>